<feature type="transmembrane region" description="Helical" evidence="1">
    <location>
        <begin position="32"/>
        <end position="49"/>
    </location>
</feature>
<reference evidence="2" key="1">
    <citation type="journal article" date="2014" name="Front. Microbiol.">
        <title>High frequency of phylogenetically diverse reductive dehalogenase-homologous genes in deep subseafloor sedimentary metagenomes.</title>
        <authorList>
            <person name="Kawai M."/>
            <person name="Futagami T."/>
            <person name="Toyoda A."/>
            <person name="Takaki Y."/>
            <person name="Nishi S."/>
            <person name="Hori S."/>
            <person name="Arai W."/>
            <person name="Tsubouchi T."/>
            <person name="Morono Y."/>
            <person name="Uchiyama I."/>
            <person name="Ito T."/>
            <person name="Fujiyama A."/>
            <person name="Inagaki F."/>
            <person name="Takami H."/>
        </authorList>
    </citation>
    <scope>NUCLEOTIDE SEQUENCE</scope>
    <source>
        <strain evidence="2">Expedition CK06-06</strain>
    </source>
</reference>
<sequence length="190" mass="21264">GDPQAHSCDDFVLAFRDDDNGVPKKLETSKDVVGFLFYLATHTGVLNHLRKYRRGVQRRKTHTIRAFGCARARAIELLPPAEYEALAKEIAELLGMEWVDGELRYPASVKDFDTSDAGIEWIPLHELGGYLSNEAWLTSLSYSQVKFWLGVLKFMVKSGRPPDVGDVAPPGDVLVFEAKPLDEKSENDEV</sequence>
<accession>X1SRL2</accession>
<dbReference type="EMBL" id="BARW01022098">
    <property type="protein sequence ID" value="GAI95563.1"/>
    <property type="molecule type" value="Genomic_DNA"/>
</dbReference>
<evidence type="ECO:0000256" key="1">
    <source>
        <dbReference type="SAM" id="Phobius"/>
    </source>
</evidence>
<dbReference type="AlphaFoldDB" id="X1SRL2"/>
<keyword evidence="1" id="KW-0812">Transmembrane</keyword>
<feature type="non-terminal residue" evidence="2">
    <location>
        <position position="1"/>
    </location>
</feature>
<keyword evidence="1" id="KW-1133">Transmembrane helix</keyword>
<name>X1SRL2_9ZZZZ</name>
<proteinExistence type="predicted"/>
<organism evidence="2">
    <name type="scientific">marine sediment metagenome</name>
    <dbReference type="NCBI Taxonomy" id="412755"/>
    <lineage>
        <taxon>unclassified sequences</taxon>
        <taxon>metagenomes</taxon>
        <taxon>ecological metagenomes</taxon>
    </lineage>
</organism>
<evidence type="ECO:0000313" key="2">
    <source>
        <dbReference type="EMBL" id="GAI95563.1"/>
    </source>
</evidence>
<gene>
    <name evidence="2" type="ORF">S12H4_36982</name>
</gene>
<keyword evidence="1" id="KW-0472">Membrane</keyword>
<protein>
    <submittedName>
        <fullName evidence="2">Uncharacterized protein</fullName>
    </submittedName>
</protein>
<comment type="caution">
    <text evidence="2">The sequence shown here is derived from an EMBL/GenBank/DDBJ whole genome shotgun (WGS) entry which is preliminary data.</text>
</comment>